<keyword evidence="3" id="KW-0731">Sigma factor</keyword>
<dbReference type="AlphaFoldDB" id="A0A2M7FXJ1"/>
<dbReference type="InterPro" id="IPR036388">
    <property type="entry name" value="WH-like_DNA-bd_sf"/>
</dbReference>
<dbReference type="Pfam" id="PF04542">
    <property type="entry name" value="Sigma70_r2"/>
    <property type="match status" value="1"/>
</dbReference>
<sequence length="200" mass="23349">MIQPDNNKRTDVNNELIQKLNRAQQGDQQAFKEVVKEFMPQLYSMVHAMIPQHEDVNDILQEVFVKVHRALPQLQNKQAFRSWLYRIALNTARNHLRSRFRRELPTEPETFLLETGESGEKLPEQLERAEIRQRILQAIETLSPEHRDVVTLVELEELNCAEAAEVLECPAGTVRSRLHYARKKLKELLQPYFANKGESP</sequence>
<proteinExistence type="inferred from homology"/>
<evidence type="ECO:0000256" key="1">
    <source>
        <dbReference type="ARBA" id="ARBA00010641"/>
    </source>
</evidence>
<dbReference type="InterPro" id="IPR013325">
    <property type="entry name" value="RNA_pol_sigma_r2"/>
</dbReference>
<evidence type="ECO:0000259" key="6">
    <source>
        <dbReference type="Pfam" id="PF08281"/>
    </source>
</evidence>
<dbReference type="PANTHER" id="PTHR43133:SF51">
    <property type="entry name" value="RNA POLYMERASE SIGMA FACTOR"/>
    <property type="match status" value="1"/>
</dbReference>
<dbReference type="InterPro" id="IPR013324">
    <property type="entry name" value="RNA_pol_sigma_r3/r4-like"/>
</dbReference>
<gene>
    <name evidence="7" type="ORF">COW36_24680</name>
</gene>
<dbReference type="SUPFAM" id="SSF88659">
    <property type="entry name" value="Sigma3 and sigma4 domains of RNA polymerase sigma factors"/>
    <property type="match status" value="1"/>
</dbReference>
<comment type="similarity">
    <text evidence="1">Belongs to the sigma-70 factor family. ECF subfamily.</text>
</comment>
<dbReference type="Pfam" id="PF08281">
    <property type="entry name" value="Sigma70_r4_2"/>
    <property type="match status" value="1"/>
</dbReference>
<feature type="domain" description="RNA polymerase sigma factor 70 region 4 type 2" evidence="6">
    <location>
        <begin position="132"/>
        <end position="185"/>
    </location>
</feature>
<dbReference type="NCBIfam" id="TIGR02937">
    <property type="entry name" value="sigma70-ECF"/>
    <property type="match status" value="1"/>
</dbReference>
<dbReference type="InterPro" id="IPR007627">
    <property type="entry name" value="RNA_pol_sigma70_r2"/>
</dbReference>
<dbReference type="SUPFAM" id="SSF88946">
    <property type="entry name" value="Sigma2 domain of RNA polymerase sigma factors"/>
    <property type="match status" value="1"/>
</dbReference>
<dbReference type="Proteomes" id="UP000231019">
    <property type="component" value="Unassembled WGS sequence"/>
</dbReference>
<evidence type="ECO:0000256" key="4">
    <source>
        <dbReference type="ARBA" id="ARBA00023163"/>
    </source>
</evidence>
<dbReference type="InterPro" id="IPR014284">
    <property type="entry name" value="RNA_pol_sigma-70_dom"/>
</dbReference>
<evidence type="ECO:0000313" key="8">
    <source>
        <dbReference type="Proteomes" id="UP000231019"/>
    </source>
</evidence>
<evidence type="ECO:0000313" key="7">
    <source>
        <dbReference type="EMBL" id="PIW13865.1"/>
    </source>
</evidence>
<evidence type="ECO:0000256" key="3">
    <source>
        <dbReference type="ARBA" id="ARBA00023082"/>
    </source>
</evidence>
<reference evidence="7 8" key="1">
    <citation type="submission" date="2017-09" db="EMBL/GenBank/DDBJ databases">
        <title>Depth-based differentiation of microbial function through sediment-hosted aquifers and enrichment of novel symbionts in the deep terrestrial subsurface.</title>
        <authorList>
            <person name="Probst A.J."/>
            <person name="Ladd B."/>
            <person name="Jarett J.K."/>
            <person name="Geller-Mcgrath D.E."/>
            <person name="Sieber C.M."/>
            <person name="Emerson J.B."/>
            <person name="Anantharaman K."/>
            <person name="Thomas B.C."/>
            <person name="Malmstrom R."/>
            <person name="Stieglmeier M."/>
            <person name="Klingl A."/>
            <person name="Woyke T."/>
            <person name="Ryan C.M."/>
            <person name="Banfield J.F."/>
        </authorList>
    </citation>
    <scope>NUCLEOTIDE SEQUENCE [LARGE SCALE GENOMIC DNA]</scope>
    <source>
        <strain evidence="7">CG17_big_fil_post_rev_8_21_14_2_50_48_46</strain>
    </source>
</reference>
<comment type="caution">
    <text evidence="7">The sequence shown here is derived from an EMBL/GenBank/DDBJ whole genome shotgun (WGS) entry which is preliminary data.</text>
</comment>
<dbReference type="Gene3D" id="1.10.10.10">
    <property type="entry name" value="Winged helix-like DNA-binding domain superfamily/Winged helix DNA-binding domain"/>
    <property type="match status" value="1"/>
</dbReference>
<feature type="domain" description="RNA polymerase sigma-70 region 2" evidence="5">
    <location>
        <begin position="35"/>
        <end position="99"/>
    </location>
</feature>
<accession>A0A2M7FXJ1</accession>
<protein>
    <submittedName>
        <fullName evidence="7">RNA polymerase sigma factor RpoE</fullName>
    </submittedName>
</protein>
<dbReference type="InterPro" id="IPR039425">
    <property type="entry name" value="RNA_pol_sigma-70-like"/>
</dbReference>
<evidence type="ECO:0000259" key="5">
    <source>
        <dbReference type="Pfam" id="PF04542"/>
    </source>
</evidence>
<keyword evidence="4" id="KW-0804">Transcription</keyword>
<name>A0A2M7FXJ1_9BACT</name>
<dbReference type="CDD" id="cd06171">
    <property type="entry name" value="Sigma70_r4"/>
    <property type="match status" value="1"/>
</dbReference>
<dbReference type="GO" id="GO:0016987">
    <property type="term" value="F:sigma factor activity"/>
    <property type="evidence" value="ECO:0007669"/>
    <property type="project" value="UniProtKB-KW"/>
</dbReference>
<evidence type="ECO:0000256" key="2">
    <source>
        <dbReference type="ARBA" id="ARBA00023015"/>
    </source>
</evidence>
<keyword evidence="2" id="KW-0805">Transcription regulation</keyword>
<dbReference type="InterPro" id="IPR013249">
    <property type="entry name" value="RNA_pol_sigma70_r4_t2"/>
</dbReference>
<dbReference type="GO" id="GO:0006352">
    <property type="term" value="P:DNA-templated transcription initiation"/>
    <property type="evidence" value="ECO:0007669"/>
    <property type="project" value="InterPro"/>
</dbReference>
<dbReference type="PANTHER" id="PTHR43133">
    <property type="entry name" value="RNA POLYMERASE ECF-TYPE SIGMA FACTO"/>
    <property type="match status" value="1"/>
</dbReference>
<dbReference type="GO" id="GO:0003677">
    <property type="term" value="F:DNA binding"/>
    <property type="evidence" value="ECO:0007669"/>
    <property type="project" value="InterPro"/>
</dbReference>
<dbReference type="Gene3D" id="1.10.1740.10">
    <property type="match status" value="1"/>
</dbReference>
<organism evidence="7 8">
    <name type="scientific">bacterium (Candidatus Blackallbacteria) CG17_big_fil_post_rev_8_21_14_2_50_48_46</name>
    <dbReference type="NCBI Taxonomy" id="2014261"/>
    <lineage>
        <taxon>Bacteria</taxon>
        <taxon>Candidatus Blackallbacteria</taxon>
    </lineage>
</organism>
<dbReference type="EMBL" id="PFFQ01000066">
    <property type="protein sequence ID" value="PIW13865.1"/>
    <property type="molecule type" value="Genomic_DNA"/>
</dbReference>